<dbReference type="GO" id="GO:0016787">
    <property type="term" value="F:hydrolase activity"/>
    <property type="evidence" value="ECO:0007669"/>
    <property type="project" value="UniProtKB-KW"/>
</dbReference>
<dbReference type="SUPFAM" id="SSF53474">
    <property type="entry name" value="alpha/beta-Hydrolases"/>
    <property type="match status" value="1"/>
</dbReference>
<dbReference type="EMBL" id="BSTJ01000003">
    <property type="protein sequence ID" value="GLY74593.1"/>
    <property type="molecule type" value="Genomic_DNA"/>
</dbReference>
<sequence length="289" mass="31873">MPFSKPTNGFRLHYLRSGEGRPVVLVHGNPGDNKEYSKLLPLLTPHADVVVPDLRGYGKSDKHLTDVGNAYALSGQVDGVIALIDELGISDAVLCGYDVGSFTVQTIAVKRPDLAESLVIAPPTMGVGRRILEEKAVNAFLHAILYKTTLVEDLIDGKPDAVRAALKENLQNWSAPGSEVVDELLDHLTENHSAPGAFVAGVMWFRFPEGNPITYYANEKKPDPADRFAKPITILWPDKDPLFPPEWSDNLSDFYSDFTLHFMKNVGHFSPLEAPDVWAEHILEHVRAA</sequence>
<name>A0A9W6RF09_9ACTN</name>
<evidence type="ECO:0000313" key="2">
    <source>
        <dbReference type="EMBL" id="GLY74593.1"/>
    </source>
</evidence>
<accession>A0A9W6RF09</accession>
<dbReference type="Gene3D" id="3.40.50.1820">
    <property type="entry name" value="alpha/beta hydrolase"/>
    <property type="match status" value="1"/>
</dbReference>
<dbReference type="AlphaFoldDB" id="A0A9W6RF09"/>
<gene>
    <name evidence="2" type="ORF">Airi01_028600</name>
</gene>
<comment type="caution">
    <text evidence="2">The sequence shown here is derived from an EMBL/GenBank/DDBJ whole genome shotgun (WGS) entry which is preliminary data.</text>
</comment>
<dbReference type="InterPro" id="IPR000073">
    <property type="entry name" value="AB_hydrolase_1"/>
</dbReference>
<dbReference type="InterPro" id="IPR029058">
    <property type="entry name" value="AB_hydrolase_fold"/>
</dbReference>
<feature type="domain" description="AB hydrolase-1" evidence="1">
    <location>
        <begin position="23"/>
        <end position="280"/>
    </location>
</feature>
<dbReference type="RefSeq" id="WP_285620535.1">
    <property type="nucleotide sequence ID" value="NZ_BSTJ01000003.1"/>
</dbReference>
<keyword evidence="2" id="KW-0378">Hydrolase</keyword>
<reference evidence="2" key="1">
    <citation type="submission" date="2023-03" db="EMBL/GenBank/DDBJ databases">
        <title>Actinoallomurus iriomotensis NBRC 103681.</title>
        <authorList>
            <person name="Ichikawa N."/>
            <person name="Sato H."/>
            <person name="Tonouchi N."/>
        </authorList>
    </citation>
    <scope>NUCLEOTIDE SEQUENCE</scope>
    <source>
        <strain evidence="2">NBRC 103681</strain>
    </source>
</reference>
<dbReference type="Pfam" id="PF12697">
    <property type="entry name" value="Abhydrolase_6"/>
    <property type="match status" value="1"/>
</dbReference>
<evidence type="ECO:0000259" key="1">
    <source>
        <dbReference type="Pfam" id="PF12697"/>
    </source>
</evidence>
<proteinExistence type="predicted"/>
<protein>
    <submittedName>
        <fullName evidence="2">Hydrolase</fullName>
    </submittedName>
</protein>
<dbReference type="PANTHER" id="PTHR46438:SF11">
    <property type="entry name" value="LIPASE-RELATED"/>
    <property type="match status" value="1"/>
</dbReference>
<dbReference type="PANTHER" id="PTHR46438">
    <property type="entry name" value="ALPHA/BETA-HYDROLASES SUPERFAMILY PROTEIN"/>
    <property type="match status" value="1"/>
</dbReference>
<evidence type="ECO:0000313" key="3">
    <source>
        <dbReference type="Proteomes" id="UP001165135"/>
    </source>
</evidence>
<dbReference type="Proteomes" id="UP001165135">
    <property type="component" value="Unassembled WGS sequence"/>
</dbReference>
<organism evidence="2 3">
    <name type="scientific">Actinoallomurus iriomotensis</name>
    <dbReference type="NCBI Taxonomy" id="478107"/>
    <lineage>
        <taxon>Bacteria</taxon>
        <taxon>Bacillati</taxon>
        <taxon>Actinomycetota</taxon>
        <taxon>Actinomycetes</taxon>
        <taxon>Streptosporangiales</taxon>
        <taxon>Thermomonosporaceae</taxon>
        <taxon>Actinoallomurus</taxon>
    </lineage>
</organism>